<reference evidence="14 15" key="1">
    <citation type="submission" date="2020-08" db="EMBL/GenBank/DDBJ databases">
        <title>Aphidius gifuensis genome sequencing and assembly.</title>
        <authorList>
            <person name="Du Z."/>
        </authorList>
    </citation>
    <scope>NUCLEOTIDE SEQUENCE [LARGE SCALE GENOMIC DNA]</scope>
    <source>
        <strain evidence="14">YNYX2018</strain>
        <tissue evidence="14">Adults</tissue>
    </source>
</reference>
<evidence type="ECO:0000256" key="2">
    <source>
        <dbReference type="ARBA" id="ARBA00023315"/>
    </source>
</evidence>
<protein>
    <recommendedName>
        <fullName evidence="5">aralkylamine N-acetyltransferase</fullName>
        <ecNumber evidence="5">2.3.1.87</ecNumber>
    </recommendedName>
</protein>
<dbReference type="AlphaFoldDB" id="A0A834XYY3"/>
<dbReference type="Proteomes" id="UP000639338">
    <property type="component" value="Unassembled WGS sequence"/>
</dbReference>
<evidence type="ECO:0000256" key="5">
    <source>
        <dbReference type="ARBA" id="ARBA00039114"/>
    </source>
</evidence>
<gene>
    <name evidence="14" type="ORF">HCN44_006533</name>
</gene>
<evidence type="ECO:0000256" key="4">
    <source>
        <dbReference type="ARBA" id="ARBA00038182"/>
    </source>
</evidence>
<proteinExistence type="inferred from homology"/>
<evidence type="ECO:0000256" key="7">
    <source>
        <dbReference type="ARBA" id="ARBA00050849"/>
    </source>
</evidence>
<comment type="caution">
    <text evidence="14">The sequence shown here is derived from an EMBL/GenBank/DDBJ whole genome shotgun (WGS) entry which is preliminary data.</text>
</comment>
<dbReference type="PANTHER" id="PTHR20905">
    <property type="entry name" value="N-ACETYLTRANSFERASE-RELATED"/>
    <property type="match status" value="1"/>
</dbReference>
<dbReference type="OrthoDB" id="41532at2759"/>
<dbReference type="PANTHER" id="PTHR20905:SF1">
    <property type="entry name" value="AT07410P-RELATED"/>
    <property type="match status" value="1"/>
</dbReference>
<dbReference type="EMBL" id="JACMRX010000002">
    <property type="protein sequence ID" value="KAF7995426.1"/>
    <property type="molecule type" value="Genomic_DNA"/>
</dbReference>
<comment type="catalytic activity">
    <reaction evidence="8">
        <text>serotonin + (5Z,8Z,11Z,14Z)-eicosatetraenoyl-CoA = N-[(5Z,8Z,11Z,14Z)-eicosatetraenoyl]-serotonin + CoA + H(+)</text>
        <dbReference type="Rhea" id="RHEA:51396"/>
        <dbReference type="ChEBI" id="CHEBI:15378"/>
        <dbReference type="ChEBI" id="CHEBI:57287"/>
        <dbReference type="ChEBI" id="CHEBI:57368"/>
        <dbReference type="ChEBI" id="CHEBI:132255"/>
        <dbReference type="ChEBI" id="CHEBI:350546"/>
    </reaction>
    <physiologicalReaction direction="left-to-right" evidence="8">
        <dbReference type="Rhea" id="RHEA:51397"/>
    </physiologicalReaction>
</comment>
<keyword evidence="15" id="KW-1185">Reference proteome</keyword>
<evidence type="ECO:0000256" key="6">
    <source>
        <dbReference type="ARBA" id="ARBA00050189"/>
    </source>
</evidence>
<accession>A0A834XYY3</accession>
<comment type="catalytic activity">
    <reaction evidence="13">
        <text>serotonin + acetyl-CoA = N-acetylserotonin + CoA + H(+)</text>
        <dbReference type="Rhea" id="RHEA:25217"/>
        <dbReference type="ChEBI" id="CHEBI:15378"/>
        <dbReference type="ChEBI" id="CHEBI:17697"/>
        <dbReference type="ChEBI" id="CHEBI:57287"/>
        <dbReference type="ChEBI" id="CHEBI:57288"/>
        <dbReference type="ChEBI" id="CHEBI:350546"/>
        <dbReference type="EC" id="2.3.1.87"/>
    </reaction>
    <physiologicalReaction direction="left-to-right" evidence="13">
        <dbReference type="Rhea" id="RHEA:25218"/>
    </physiologicalReaction>
</comment>
<evidence type="ECO:0000256" key="12">
    <source>
        <dbReference type="ARBA" id="ARBA00052335"/>
    </source>
</evidence>
<evidence type="ECO:0000256" key="9">
    <source>
        <dbReference type="ARBA" id="ARBA00051711"/>
    </source>
</evidence>
<evidence type="ECO:0000313" key="15">
    <source>
        <dbReference type="Proteomes" id="UP000639338"/>
    </source>
</evidence>
<comment type="catalytic activity">
    <reaction evidence="9">
        <text>dopamine + acetyl-CoA = N-acetyldopamine + CoA + H(+)</text>
        <dbReference type="Rhea" id="RHEA:51388"/>
        <dbReference type="ChEBI" id="CHEBI:15378"/>
        <dbReference type="ChEBI" id="CHEBI:57287"/>
        <dbReference type="ChEBI" id="CHEBI:57288"/>
        <dbReference type="ChEBI" id="CHEBI:59905"/>
        <dbReference type="ChEBI" id="CHEBI:125678"/>
    </reaction>
    <physiologicalReaction direction="left-to-right" evidence="9">
        <dbReference type="Rhea" id="RHEA:51389"/>
    </physiologicalReaction>
</comment>
<evidence type="ECO:0000256" key="10">
    <source>
        <dbReference type="ARBA" id="ARBA00051823"/>
    </source>
</evidence>
<evidence type="ECO:0000313" key="14">
    <source>
        <dbReference type="EMBL" id="KAF7995426.1"/>
    </source>
</evidence>
<dbReference type="GO" id="GO:0004059">
    <property type="term" value="F:aralkylamine N-acetyltransferase activity"/>
    <property type="evidence" value="ECO:0007669"/>
    <property type="project" value="UniProtKB-EC"/>
</dbReference>
<comment type="catalytic activity">
    <reaction evidence="10">
        <text>serotonin + (9Z)-octadecenoyl-CoA = N-(9Z-octadecenoyl)-serotonin + CoA + H(+)</text>
        <dbReference type="Rhea" id="RHEA:51392"/>
        <dbReference type="ChEBI" id="CHEBI:15378"/>
        <dbReference type="ChEBI" id="CHEBI:57287"/>
        <dbReference type="ChEBI" id="CHEBI:57387"/>
        <dbReference type="ChEBI" id="CHEBI:134064"/>
        <dbReference type="ChEBI" id="CHEBI:350546"/>
    </reaction>
    <physiologicalReaction direction="left-to-right" evidence="10">
        <dbReference type="Rhea" id="RHEA:51393"/>
    </physiologicalReaction>
</comment>
<comment type="catalytic activity">
    <reaction evidence="11">
        <text>serotonin + hexadecanoyl-CoA = N-hexadecanoyl-serotonin + CoA + H(+)</text>
        <dbReference type="Rhea" id="RHEA:51384"/>
        <dbReference type="ChEBI" id="CHEBI:15378"/>
        <dbReference type="ChEBI" id="CHEBI:57287"/>
        <dbReference type="ChEBI" id="CHEBI:57379"/>
        <dbReference type="ChEBI" id="CHEBI:134059"/>
        <dbReference type="ChEBI" id="CHEBI:350546"/>
    </reaction>
    <physiologicalReaction direction="left-to-right" evidence="11">
        <dbReference type="Rhea" id="RHEA:51385"/>
    </physiologicalReaction>
</comment>
<dbReference type="InterPro" id="IPR016181">
    <property type="entry name" value="Acyl_CoA_acyltransferase"/>
</dbReference>
<evidence type="ECO:0000256" key="1">
    <source>
        <dbReference type="ARBA" id="ARBA00022679"/>
    </source>
</evidence>
<dbReference type="FunFam" id="3.40.630.30:FF:000046">
    <property type="entry name" value="Dopamine N-acetyltransferase"/>
    <property type="match status" value="1"/>
</dbReference>
<dbReference type="EC" id="2.3.1.87" evidence="5"/>
<evidence type="ECO:0000256" key="8">
    <source>
        <dbReference type="ARBA" id="ARBA00051284"/>
    </source>
</evidence>
<dbReference type="CDD" id="cd04301">
    <property type="entry name" value="NAT_SF"/>
    <property type="match status" value="1"/>
</dbReference>
<evidence type="ECO:0000256" key="11">
    <source>
        <dbReference type="ARBA" id="ARBA00052178"/>
    </source>
</evidence>
<evidence type="ECO:0000256" key="3">
    <source>
        <dbReference type="ARBA" id="ARBA00037926"/>
    </source>
</evidence>
<name>A0A834XYY3_APHGI</name>
<comment type="pathway">
    <text evidence="3">Aromatic compound metabolism; melatonin biosynthesis; melatonin from serotonin: step 1/2.</text>
</comment>
<organism evidence="14 15">
    <name type="scientific">Aphidius gifuensis</name>
    <name type="common">Parasitoid wasp</name>
    <dbReference type="NCBI Taxonomy" id="684658"/>
    <lineage>
        <taxon>Eukaryota</taxon>
        <taxon>Metazoa</taxon>
        <taxon>Ecdysozoa</taxon>
        <taxon>Arthropoda</taxon>
        <taxon>Hexapoda</taxon>
        <taxon>Insecta</taxon>
        <taxon>Pterygota</taxon>
        <taxon>Neoptera</taxon>
        <taxon>Endopterygota</taxon>
        <taxon>Hymenoptera</taxon>
        <taxon>Apocrita</taxon>
        <taxon>Ichneumonoidea</taxon>
        <taxon>Braconidae</taxon>
        <taxon>Aphidiinae</taxon>
        <taxon>Aphidius</taxon>
    </lineage>
</organism>
<sequence length="248" mass="28668">MLNISKFIFNKIKNCQIKFHSVKYICTDKIDGKFEVRIADFSDHENILKFMKRTYFKNEPCFVNCGLPLKGPSPLFVDMMKKELEQGLSLIAIEDNDKIVAAAINYELNSSIEREYYPNLSKLANNKIEKDLIDFEAYIATLSNVFQNYNVNKCFTMTSGAVDEDYQKTGIARKMAKRSMLLAKKRGHKLITADVTSKYMAKIMEKLGFTAIVSYPLKNYLNDQGELLFKNIVPPHDTFQIYIYRINN</sequence>
<comment type="similarity">
    <text evidence="4">Belongs to the acetyltransferase family. AANAT subfamily.</text>
</comment>
<comment type="catalytic activity">
    <reaction evidence="12">
        <text>dopamine + hexadecanoyl-CoA = N-hexadecanoyl-dopamine + CoA + H(+)</text>
        <dbReference type="Rhea" id="RHEA:51376"/>
        <dbReference type="ChEBI" id="CHEBI:15378"/>
        <dbReference type="ChEBI" id="CHEBI:57287"/>
        <dbReference type="ChEBI" id="CHEBI:57379"/>
        <dbReference type="ChEBI" id="CHEBI:59905"/>
        <dbReference type="ChEBI" id="CHEBI:134058"/>
    </reaction>
    <physiologicalReaction direction="left-to-right" evidence="12">
        <dbReference type="Rhea" id="RHEA:51377"/>
    </physiologicalReaction>
</comment>
<comment type="catalytic activity">
    <reaction evidence="6">
        <text>dopamine + (9Z)-octadecenoyl-CoA = N-(9Z-octadecanoyl)-dopamine + CoA + H(+)</text>
        <dbReference type="Rhea" id="RHEA:51380"/>
        <dbReference type="ChEBI" id="CHEBI:15378"/>
        <dbReference type="ChEBI" id="CHEBI:31883"/>
        <dbReference type="ChEBI" id="CHEBI:57287"/>
        <dbReference type="ChEBI" id="CHEBI:57387"/>
        <dbReference type="ChEBI" id="CHEBI:59905"/>
    </reaction>
    <physiologicalReaction direction="left-to-right" evidence="6">
        <dbReference type="Rhea" id="RHEA:51381"/>
    </physiologicalReaction>
</comment>
<dbReference type="Gene3D" id="3.40.630.30">
    <property type="match status" value="1"/>
</dbReference>
<keyword evidence="1" id="KW-0808">Transferase</keyword>
<dbReference type="SUPFAM" id="SSF55729">
    <property type="entry name" value="Acyl-CoA N-acyltransferases (Nat)"/>
    <property type="match status" value="1"/>
</dbReference>
<keyword evidence="2" id="KW-0012">Acyltransferase</keyword>
<comment type="catalytic activity">
    <reaction evidence="7">
        <text>serotonin + octadecanoyl-CoA = N-octadecanoyl-serotonin + CoA + H(+)</text>
        <dbReference type="Rhea" id="RHEA:51400"/>
        <dbReference type="ChEBI" id="CHEBI:15378"/>
        <dbReference type="ChEBI" id="CHEBI:57287"/>
        <dbReference type="ChEBI" id="CHEBI:57394"/>
        <dbReference type="ChEBI" id="CHEBI:134065"/>
        <dbReference type="ChEBI" id="CHEBI:350546"/>
    </reaction>
    <physiologicalReaction direction="left-to-right" evidence="7">
        <dbReference type="Rhea" id="RHEA:51401"/>
    </physiologicalReaction>
</comment>
<evidence type="ECO:0000256" key="13">
    <source>
        <dbReference type="ARBA" id="ARBA00052491"/>
    </source>
</evidence>